<proteinExistence type="inferred from homology"/>
<evidence type="ECO:0000256" key="9">
    <source>
        <dbReference type="SAM" id="SignalP"/>
    </source>
</evidence>
<evidence type="ECO:0000256" key="3">
    <source>
        <dbReference type="ARBA" id="ARBA00022525"/>
    </source>
</evidence>
<dbReference type="PANTHER" id="PTHR24276">
    <property type="entry name" value="POLYSERASE-RELATED"/>
    <property type="match status" value="1"/>
</dbReference>
<keyword evidence="12" id="KW-1185">Reference proteome</keyword>
<comment type="similarity">
    <text evidence="2">Belongs to the peptidase S1 family.</text>
</comment>
<evidence type="ECO:0000313" key="11">
    <source>
        <dbReference type="EMBL" id="CAH0521601.1"/>
    </source>
</evidence>
<evidence type="ECO:0000256" key="6">
    <source>
        <dbReference type="ARBA" id="ARBA00023157"/>
    </source>
</evidence>
<evidence type="ECO:0000259" key="10">
    <source>
        <dbReference type="PROSITE" id="PS50240"/>
    </source>
</evidence>
<dbReference type="SMART" id="SM00020">
    <property type="entry name" value="Tryp_SPc"/>
    <property type="match status" value="1"/>
</dbReference>
<evidence type="ECO:0000256" key="2">
    <source>
        <dbReference type="ARBA" id="ARBA00007664"/>
    </source>
</evidence>
<evidence type="ECO:0000256" key="8">
    <source>
        <dbReference type="RuleBase" id="RU363034"/>
    </source>
</evidence>
<dbReference type="PANTHER" id="PTHR24276:SF98">
    <property type="entry name" value="FI18310P1-RELATED"/>
    <property type="match status" value="1"/>
</dbReference>
<keyword evidence="8" id="KW-0645">Protease</keyword>
<dbReference type="InterPro" id="IPR033116">
    <property type="entry name" value="TRYPSIN_SER"/>
</dbReference>
<accession>A0ABN8DAK1</accession>
<reference evidence="11 12" key="1">
    <citation type="submission" date="2021-11" db="EMBL/GenBank/DDBJ databases">
        <authorList>
            <person name="Islam A."/>
            <person name="Islam S."/>
            <person name="Flora M.S."/>
            <person name="Rahman M."/>
            <person name="Ziaur R.M."/>
            <person name="Epstein J.H."/>
            <person name="Hassan M."/>
            <person name="Klassen M."/>
            <person name="Woodard K."/>
            <person name="Webb A."/>
            <person name="Webby R.J."/>
            <person name="El Zowalaty M.E."/>
        </authorList>
    </citation>
    <scope>NUCLEOTIDE SEQUENCE [LARGE SCALE GENOMIC DNA]</scope>
    <source>
        <strain evidence="11">Pbs1</strain>
    </source>
</reference>
<dbReference type="PROSITE" id="PS00135">
    <property type="entry name" value="TRYPSIN_SER"/>
    <property type="match status" value="1"/>
</dbReference>
<dbReference type="PROSITE" id="PS00134">
    <property type="entry name" value="TRYPSIN_HIS"/>
    <property type="match status" value="1"/>
</dbReference>
<dbReference type="SUPFAM" id="SSF50494">
    <property type="entry name" value="Trypsin-like serine proteases"/>
    <property type="match status" value="1"/>
</dbReference>
<protein>
    <recommendedName>
        <fullName evidence="10">Peptidase S1 domain-containing protein</fullName>
    </recommendedName>
</protein>
<dbReference type="InterPro" id="IPR001314">
    <property type="entry name" value="Peptidase_S1A"/>
</dbReference>
<organism evidence="11 12">
    <name type="scientific">Peronospora belbahrii</name>
    <dbReference type="NCBI Taxonomy" id="622444"/>
    <lineage>
        <taxon>Eukaryota</taxon>
        <taxon>Sar</taxon>
        <taxon>Stramenopiles</taxon>
        <taxon>Oomycota</taxon>
        <taxon>Peronosporomycetes</taxon>
        <taxon>Peronosporales</taxon>
        <taxon>Peronosporaceae</taxon>
        <taxon>Peronospora</taxon>
    </lineage>
</organism>
<feature type="signal peptide" evidence="9">
    <location>
        <begin position="1"/>
        <end position="17"/>
    </location>
</feature>
<dbReference type="PROSITE" id="PS50240">
    <property type="entry name" value="TRYPSIN_DOM"/>
    <property type="match status" value="1"/>
</dbReference>
<evidence type="ECO:0000313" key="12">
    <source>
        <dbReference type="Proteomes" id="UP001158986"/>
    </source>
</evidence>
<dbReference type="InterPro" id="IPR018114">
    <property type="entry name" value="TRYPSIN_HIS"/>
</dbReference>
<dbReference type="Proteomes" id="UP001158986">
    <property type="component" value="Unassembled WGS sequence"/>
</dbReference>
<dbReference type="PRINTS" id="PR00722">
    <property type="entry name" value="CHYMOTRYPSIN"/>
</dbReference>
<dbReference type="EMBL" id="CAKLCB010000381">
    <property type="protein sequence ID" value="CAH0521601.1"/>
    <property type="molecule type" value="Genomic_DNA"/>
</dbReference>
<dbReference type="Gene3D" id="2.40.10.10">
    <property type="entry name" value="Trypsin-like serine proteases"/>
    <property type="match status" value="1"/>
</dbReference>
<feature type="domain" description="Peptidase S1" evidence="10">
    <location>
        <begin position="31"/>
        <end position="262"/>
    </location>
</feature>
<keyword evidence="7" id="KW-0325">Glycoprotein</keyword>
<dbReference type="InterPro" id="IPR043504">
    <property type="entry name" value="Peptidase_S1_PA_chymotrypsin"/>
</dbReference>
<comment type="caution">
    <text evidence="11">The sequence shown here is derived from an EMBL/GenBank/DDBJ whole genome shotgun (WGS) entry which is preliminary data.</text>
</comment>
<dbReference type="InterPro" id="IPR009003">
    <property type="entry name" value="Peptidase_S1_PA"/>
</dbReference>
<dbReference type="Pfam" id="PF00089">
    <property type="entry name" value="Trypsin"/>
    <property type="match status" value="1"/>
</dbReference>
<evidence type="ECO:0000256" key="7">
    <source>
        <dbReference type="ARBA" id="ARBA00023180"/>
    </source>
</evidence>
<evidence type="ECO:0000256" key="5">
    <source>
        <dbReference type="ARBA" id="ARBA00023026"/>
    </source>
</evidence>
<keyword evidence="8" id="KW-0720">Serine protease</keyword>
<evidence type="ECO:0000256" key="4">
    <source>
        <dbReference type="ARBA" id="ARBA00022729"/>
    </source>
</evidence>
<feature type="chain" id="PRO_5046807879" description="Peptidase S1 domain-containing protein" evidence="9">
    <location>
        <begin position="18"/>
        <end position="269"/>
    </location>
</feature>
<keyword evidence="8" id="KW-0378">Hydrolase</keyword>
<keyword evidence="5" id="KW-0843">Virulence</keyword>
<dbReference type="InterPro" id="IPR001254">
    <property type="entry name" value="Trypsin_dom"/>
</dbReference>
<keyword evidence="4 9" id="KW-0732">Signal</keyword>
<gene>
    <name evidence="11" type="ORF">PBS001_LOCUS8046</name>
</gene>
<sequence>MNLIAVITVTLVTLASSFVTINGSHAQRKLIMSGQIVPSGTKTYVAGLRSSRDGESVCGGSLISPTHVLSASHCVPYDIRWVSIGMHYRNGSQGGEQIRVVSVMNHPNYTENVQYSDDFSVLELEKASKFKPIQLAAADDSDFKAGKWAATMGWGMDAEVNGTLSYELQRVNIQLISDESCALAATIDSSMVCAGGVLGQDACFGDSGGPLILEGSRGDNLTEDVLIGIVSWSKDDTCGREGYPGVYSRVSKVRAWIDSITGGTGTCIA</sequence>
<keyword evidence="6" id="KW-1015">Disulfide bond</keyword>
<name>A0ABN8DAK1_9STRA</name>
<dbReference type="CDD" id="cd00190">
    <property type="entry name" value="Tryp_SPc"/>
    <property type="match status" value="1"/>
</dbReference>
<keyword evidence="3" id="KW-0964">Secreted</keyword>
<dbReference type="InterPro" id="IPR050430">
    <property type="entry name" value="Peptidase_S1"/>
</dbReference>
<comment type="subcellular location">
    <subcellularLocation>
        <location evidence="1">Secreted</location>
    </subcellularLocation>
</comment>
<evidence type="ECO:0000256" key="1">
    <source>
        <dbReference type="ARBA" id="ARBA00004613"/>
    </source>
</evidence>